<accession>A0A873WLK7</accession>
<dbReference type="EMBL" id="MT701597">
    <property type="protein sequence ID" value="QPB09872.1"/>
    <property type="molecule type" value="Genomic_DNA"/>
</dbReference>
<evidence type="ECO:0000313" key="1">
    <source>
        <dbReference type="EMBL" id="QPB09872.1"/>
    </source>
</evidence>
<gene>
    <name evidence="1" type="ORF">CPT_Sentinel_038</name>
</gene>
<evidence type="ECO:0000313" key="2">
    <source>
        <dbReference type="Proteomes" id="UP000663080"/>
    </source>
</evidence>
<name>A0A873WLK7_9CAUD</name>
<sequence>MSLNLIETEFSTSTDEKPDWSIVTEETDGIAQRAARKAADSYSSVLGYEDAYQEALILLATRPSKARTALDKGPGALYKWLTQRLRDAYLTKEKHRSKQVSYEANLEALGEAE</sequence>
<dbReference type="Proteomes" id="UP000663080">
    <property type="component" value="Segment"/>
</dbReference>
<keyword evidence="2" id="KW-1185">Reference proteome</keyword>
<organism evidence="1 2">
    <name type="scientific">Streptomyces phage Sentinel</name>
    <dbReference type="NCBI Taxonomy" id="2767584"/>
    <lineage>
        <taxon>Viruses</taxon>
        <taxon>Duplodnaviria</taxon>
        <taxon>Heunggongvirae</taxon>
        <taxon>Uroviricota</taxon>
        <taxon>Caudoviricetes</taxon>
        <taxon>Arquatrovirinae</taxon>
        <taxon>Sentinelvirus</taxon>
        <taxon>Sentinelvirus sentinel</taxon>
    </lineage>
</organism>
<protein>
    <submittedName>
        <fullName evidence="1">Uncharacterized protein</fullName>
    </submittedName>
</protein>
<proteinExistence type="predicted"/>
<reference evidence="1" key="1">
    <citation type="submission" date="2020-07" db="EMBL/GenBank/DDBJ databases">
        <title>Complete genome sequence of Streptomyces phage Sentinel.</title>
        <authorList>
            <person name="Talcott A.F."/>
            <person name="Ramsey J."/>
            <person name="Moreland R."/>
            <person name="Hernandez I."/>
            <person name="Clark J.D."/>
            <person name="Liu M."/>
            <person name="Burrowes B."/>
        </authorList>
    </citation>
    <scope>NUCLEOTIDE SEQUENCE</scope>
</reference>